<keyword evidence="3 10" id="KW-0255">Endonuclease</keyword>
<keyword evidence="8 10" id="KW-0464">Manganese</keyword>
<keyword evidence="7 10" id="KW-0238">DNA-binding</keyword>
<dbReference type="AlphaFoldDB" id="A0A414FYG8"/>
<gene>
    <name evidence="10 11" type="primary">cas1</name>
    <name evidence="11" type="ORF">DW787_03340</name>
</gene>
<comment type="caution">
    <text evidence="11">The sequence shown here is derived from an EMBL/GenBank/DDBJ whole genome shotgun (WGS) entry which is preliminary data.</text>
</comment>
<comment type="function">
    <text evidence="10">CRISPR (clustered regularly interspaced short palindromic repeat), is an adaptive immune system that provides protection against mobile genetic elements (viruses, transposable elements and conjugative plasmids). CRISPR clusters contain spacers, sequences complementary to antecedent mobile elements, and target invading nucleic acids. CRISPR clusters are transcribed and processed into CRISPR RNA (crRNA). Acts as a dsDNA endonuclease. Involved in the integration of spacer DNA into the CRISPR cassette.</text>
</comment>
<evidence type="ECO:0000313" key="11">
    <source>
        <dbReference type="EMBL" id="RHD56588.1"/>
    </source>
</evidence>
<dbReference type="EC" id="3.1.-.-" evidence="10"/>
<dbReference type="PANTHER" id="PTHR34353">
    <property type="entry name" value="CRISPR-ASSOCIATED ENDONUCLEASE CAS1 1"/>
    <property type="match status" value="1"/>
</dbReference>
<dbReference type="InterPro" id="IPR019855">
    <property type="entry name" value="CRISPR-assoc_Cas1_NMENI"/>
</dbReference>
<dbReference type="GO" id="GO:0046872">
    <property type="term" value="F:metal ion binding"/>
    <property type="evidence" value="ECO:0007669"/>
    <property type="project" value="UniProtKB-UniRule"/>
</dbReference>
<dbReference type="GO" id="GO:0051607">
    <property type="term" value="P:defense response to virus"/>
    <property type="evidence" value="ECO:0007669"/>
    <property type="project" value="UniProtKB-UniRule"/>
</dbReference>
<evidence type="ECO:0000256" key="7">
    <source>
        <dbReference type="ARBA" id="ARBA00023125"/>
    </source>
</evidence>
<dbReference type="Gene3D" id="1.20.120.920">
    <property type="entry name" value="CRISPR-associated endonuclease Cas1, C-terminal domain"/>
    <property type="match status" value="1"/>
</dbReference>
<dbReference type="GO" id="GO:0004520">
    <property type="term" value="F:DNA endonuclease activity"/>
    <property type="evidence" value="ECO:0007669"/>
    <property type="project" value="InterPro"/>
</dbReference>
<keyword evidence="1 10" id="KW-0540">Nuclease</keyword>
<feature type="binding site" evidence="10">
    <location>
        <position position="218"/>
    </location>
    <ligand>
        <name>Mn(2+)</name>
        <dbReference type="ChEBI" id="CHEBI:29035"/>
    </ligand>
</feature>
<dbReference type="InterPro" id="IPR042206">
    <property type="entry name" value="CRISPR-assoc_Cas1_C"/>
</dbReference>
<dbReference type="EMBL" id="QSJI01000002">
    <property type="protein sequence ID" value="RHD56588.1"/>
    <property type="molecule type" value="Genomic_DNA"/>
</dbReference>
<evidence type="ECO:0000256" key="1">
    <source>
        <dbReference type="ARBA" id="ARBA00022722"/>
    </source>
</evidence>
<evidence type="ECO:0000256" key="8">
    <source>
        <dbReference type="ARBA" id="ARBA00023211"/>
    </source>
</evidence>
<keyword evidence="2 10" id="KW-0479">Metal-binding</keyword>
<evidence type="ECO:0000256" key="3">
    <source>
        <dbReference type="ARBA" id="ARBA00022759"/>
    </source>
</evidence>
<dbReference type="PANTHER" id="PTHR34353:SF2">
    <property type="entry name" value="CRISPR-ASSOCIATED ENDONUCLEASE CAS1 1"/>
    <property type="match status" value="1"/>
</dbReference>
<evidence type="ECO:0000256" key="6">
    <source>
        <dbReference type="ARBA" id="ARBA00023118"/>
    </source>
</evidence>
<sequence length="291" mass="33111">MGFRTIFIESPCRLSYKSGYMVVRKEDDVAKIHLSEISSIMLQTMQVYISAYLMVELAKSKISLVYSDEKHNPVGQALPLYGAHNVSKRIQEQLAWGEPIKKRVWQRVVREKIRQQAAVLTDRDLPEARVLKAAIDEVRSGDTTNREAHAARVYFQALFGQGFSRDINCPVNDALNYGYAVLLSSVNREIVSRGYLTQCGICHHSEYNEFNLACDLMEPFRPIVDRMVDEWIGAEFDAGSRRILGDLMNTTVLYRDGEYRLSSVVSLFVQDCINALNKKIGVDEVQGFDVR</sequence>
<evidence type="ECO:0000313" key="12">
    <source>
        <dbReference type="Proteomes" id="UP000286050"/>
    </source>
</evidence>
<organism evidence="11 12">
    <name type="scientific">Collinsella intestinalis</name>
    <dbReference type="NCBI Taxonomy" id="147207"/>
    <lineage>
        <taxon>Bacteria</taxon>
        <taxon>Bacillati</taxon>
        <taxon>Actinomycetota</taxon>
        <taxon>Coriobacteriia</taxon>
        <taxon>Coriobacteriales</taxon>
        <taxon>Coriobacteriaceae</taxon>
        <taxon>Collinsella</taxon>
    </lineage>
</organism>
<proteinExistence type="inferred from homology"/>
<dbReference type="InterPro" id="IPR002729">
    <property type="entry name" value="CRISPR-assoc_Cas1"/>
</dbReference>
<evidence type="ECO:0000256" key="10">
    <source>
        <dbReference type="HAMAP-Rule" id="MF_01470"/>
    </source>
</evidence>
<dbReference type="Proteomes" id="UP000286050">
    <property type="component" value="Unassembled WGS sequence"/>
</dbReference>
<dbReference type="GO" id="GO:0003677">
    <property type="term" value="F:DNA binding"/>
    <property type="evidence" value="ECO:0007669"/>
    <property type="project" value="UniProtKB-KW"/>
</dbReference>
<dbReference type="Pfam" id="PF01867">
    <property type="entry name" value="Cas_Cas1"/>
    <property type="match status" value="1"/>
</dbReference>
<dbReference type="InterPro" id="IPR050646">
    <property type="entry name" value="Cas1"/>
</dbReference>
<evidence type="ECO:0000256" key="4">
    <source>
        <dbReference type="ARBA" id="ARBA00022801"/>
    </source>
</evidence>
<protein>
    <recommendedName>
        <fullName evidence="10">CRISPR-associated endonuclease Cas1</fullName>
        <ecNumber evidence="10">3.1.-.-</ecNumber>
    </recommendedName>
</protein>
<comment type="subunit">
    <text evidence="9 10">Homodimer, forms a heterotetramer with a Cas2 homodimer.</text>
</comment>
<keyword evidence="5 10" id="KW-0460">Magnesium</keyword>
<comment type="cofactor">
    <cofactor evidence="10">
        <name>Mg(2+)</name>
        <dbReference type="ChEBI" id="CHEBI:18420"/>
    </cofactor>
    <cofactor evidence="10">
        <name>Mn(2+)</name>
        <dbReference type="ChEBI" id="CHEBI:29035"/>
    </cofactor>
</comment>
<dbReference type="GO" id="GO:0043571">
    <property type="term" value="P:maintenance of CRISPR repeat elements"/>
    <property type="evidence" value="ECO:0007669"/>
    <property type="project" value="UniProtKB-UniRule"/>
</dbReference>
<dbReference type="GO" id="GO:0016787">
    <property type="term" value="F:hydrolase activity"/>
    <property type="evidence" value="ECO:0007669"/>
    <property type="project" value="UniProtKB-KW"/>
</dbReference>
<keyword evidence="6 10" id="KW-0051">Antiviral defense</keyword>
<feature type="binding site" evidence="10">
    <location>
        <position position="147"/>
    </location>
    <ligand>
        <name>Mn(2+)</name>
        <dbReference type="ChEBI" id="CHEBI:29035"/>
    </ligand>
</feature>
<feature type="binding site" evidence="10">
    <location>
        <position position="203"/>
    </location>
    <ligand>
        <name>Mn(2+)</name>
        <dbReference type="ChEBI" id="CHEBI:29035"/>
    </ligand>
</feature>
<evidence type="ECO:0000256" key="5">
    <source>
        <dbReference type="ARBA" id="ARBA00022842"/>
    </source>
</evidence>
<name>A0A414FYG8_9ACTN</name>
<dbReference type="InterPro" id="IPR042211">
    <property type="entry name" value="CRISPR-assoc_Cas1_N"/>
</dbReference>
<keyword evidence="4 10" id="KW-0378">Hydrolase</keyword>
<comment type="similarity">
    <text evidence="10">Belongs to the CRISPR-associated endonuclease Cas1 family.</text>
</comment>
<evidence type="ECO:0000256" key="9">
    <source>
        <dbReference type="ARBA" id="ARBA00038592"/>
    </source>
</evidence>
<reference evidence="11 12" key="1">
    <citation type="submission" date="2018-08" db="EMBL/GenBank/DDBJ databases">
        <title>A genome reference for cultivated species of the human gut microbiota.</title>
        <authorList>
            <person name="Zou Y."/>
            <person name="Xue W."/>
            <person name="Luo G."/>
        </authorList>
    </citation>
    <scope>NUCLEOTIDE SEQUENCE [LARGE SCALE GENOMIC DNA]</scope>
    <source>
        <strain evidence="11 12">AM30-5LB</strain>
    </source>
</reference>
<dbReference type="NCBIfam" id="TIGR00287">
    <property type="entry name" value="cas1"/>
    <property type="match status" value="1"/>
</dbReference>
<dbReference type="HAMAP" id="MF_01470">
    <property type="entry name" value="Cas1"/>
    <property type="match status" value="1"/>
</dbReference>
<evidence type="ECO:0000256" key="2">
    <source>
        <dbReference type="ARBA" id="ARBA00022723"/>
    </source>
</evidence>
<accession>A0A414FYG8</accession>
<dbReference type="Gene3D" id="3.100.10.20">
    <property type="entry name" value="CRISPR-associated endonuclease Cas1, N-terminal domain"/>
    <property type="match status" value="1"/>
</dbReference>
<dbReference type="NCBIfam" id="TIGR03639">
    <property type="entry name" value="cas1_NMENI"/>
    <property type="match status" value="1"/>
</dbReference>